<sequence length="90" mass="10357">MGYGSGASCSEDESISLGSLKYESIRNKDRKTFKTRIKLEVMQFKQAASIDAEEINNLAYYYLNGIGVKKDENKAFIYYSIIKNLQRWGR</sequence>
<name>A0A8H4EMQ8_GIGMA</name>
<keyword evidence="2" id="KW-1185">Reference proteome</keyword>
<dbReference type="AlphaFoldDB" id="A0A8H4EMQ8"/>
<dbReference type="SUPFAM" id="SSF81901">
    <property type="entry name" value="HCP-like"/>
    <property type="match status" value="1"/>
</dbReference>
<reference evidence="1 2" key="1">
    <citation type="journal article" date="2019" name="Environ. Microbiol.">
        <title>At the nexus of three kingdoms: the genome of the mycorrhizal fungus Gigaspora margarita provides insights into plant, endobacterial and fungal interactions.</title>
        <authorList>
            <person name="Venice F."/>
            <person name="Ghignone S."/>
            <person name="Salvioli di Fossalunga A."/>
            <person name="Amselem J."/>
            <person name="Novero M."/>
            <person name="Xianan X."/>
            <person name="Sedzielewska Toro K."/>
            <person name="Morin E."/>
            <person name="Lipzen A."/>
            <person name="Grigoriev I.V."/>
            <person name="Henrissat B."/>
            <person name="Martin F.M."/>
            <person name="Bonfante P."/>
        </authorList>
    </citation>
    <scope>NUCLEOTIDE SEQUENCE [LARGE SCALE GENOMIC DNA]</scope>
    <source>
        <strain evidence="1 2">BEG34</strain>
    </source>
</reference>
<evidence type="ECO:0000313" key="1">
    <source>
        <dbReference type="EMBL" id="KAF0519075.1"/>
    </source>
</evidence>
<dbReference type="Pfam" id="PF08238">
    <property type="entry name" value="Sel1"/>
    <property type="match status" value="1"/>
</dbReference>
<gene>
    <name evidence="1" type="ORF">F8M41_016682</name>
</gene>
<proteinExistence type="predicted"/>
<organism evidence="1 2">
    <name type="scientific">Gigaspora margarita</name>
    <dbReference type="NCBI Taxonomy" id="4874"/>
    <lineage>
        <taxon>Eukaryota</taxon>
        <taxon>Fungi</taxon>
        <taxon>Fungi incertae sedis</taxon>
        <taxon>Mucoromycota</taxon>
        <taxon>Glomeromycotina</taxon>
        <taxon>Glomeromycetes</taxon>
        <taxon>Diversisporales</taxon>
        <taxon>Gigasporaceae</taxon>
        <taxon>Gigaspora</taxon>
    </lineage>
</organism>
<dbReference type="InterPro" id="IPR011990">
    <property type="entry name" value="TPR-like_helical_dom_sf"/>
</dbReference>
<dbReference type="InterPro" id="IPR006597">
    <property type="entry name" value="Sel1-like"/>
</dbReference>
<comment type="caution">
    <text evidence="1">The sequence shown here is derived from an EMBL/GenBank/DDBJ whole genome shotgun (WGS) entry which is preliminary data.</text>
</comment>
<evidence type="ECO:0008006" key="3">
    <source>
        <dbReference type="Google" id="ProtNLM"/>
    </source>
</evidence>
<dbReference type="OrthoDB" id="2384430at2759"/>
<dbReference type="Proteomes" id="UP000439903">
    <property type="component" value="Unassembled WGS sequence"/>
</dbReference>
<dbReference type="EMBL" id="WTPW01000367">
    <property type="protein sequence ID" value="KAF0519075.1"/>
    <property type="molecule type" value="Genomic_DNA"/>
</dbReference>
<evidence type="ECO:0000313" key="2">
    <source>
        <dbReference type="Proteomes" id="UP000439903"/>
    </source>
</evidence>
<accession>A0A8H4EMQ8</accession>
<dbReference type="Gene3D" id="1.25.40.10">
    <property type="entry name" value="Tetratricopeptide repeat domain"/>
    <property type="match status" value="1"/>
</dbReference>
<protein>
    <recommendedName>
        <fullName evidence="3">SEL1-like repeat protein</fullName>
    </recommendedName>
</protein>